<dbReference type="RefSeq" id="WP_162317133.1">
    <property type="nucleotide sequence ID" value="NZ_JAHQXF010000001.1"/>
</dbReference>
<protein>
    <submittedName>
        <fullName evidence="3">PKD domain-containing protein</fullName>
    </submittedName>
</protein>
<organism evidence="3 4">
    <name type="scientific">Haloarcula limicola</name>
    <dbReference type="NCBI Taxonomy" id="1429915"/>
    <lineage>
        <taxon>Archaea</taxon>
        <taxon>Methanobacteriati</taxon>
        <taxon>Methanobacteriota</taxon>
        <taxon>Stenosarchaea group</taxon>
        <taxon>Halobacteria</taxon>
        <taxon>Halobacteriales</taxon>
        <taxon>Haloarculaceae</taxon>
        <taxon>Haloarcula</taxon>
    </lineage>
</organism>
<sequence length="384" mass="40005">MRTTGVVVAALAVLAVAATASAAAAAENRPPLTDAGLDQTVTANTTVYLDANGSRDPDGTITRVEWSIRTPGGDAITPACPTCRQTEFRPDGTGRYAVTVRATDDDGATRADTLYVTVTPSNGPAVSLTAPDTVDRRSNVRLTATVAGNDVPISTVDWLVDGRATNHTSLSRENATVNTTHSFDATGSRTVRVVAYDQLGRRGTAMESVRVVNATGRGSSDASSNNCHFWEQNCLTDATFRNVNTGERTIMDANGDGKITLWIDGQPVDAGDYVNTEDYAQDNGGYGYNLDELESDVMSERKRRQSSNDDSSSDSNSGSDSSDEDSDDTSGAGGCAYCTGGYAGYGDDDSSDSDAAENSGAGACLYCRLASPAATTLGLVVVSG</sequence>
<comment type="caution">
    <text evidence="3">The sequence shown here is derived from an EMBL/GenBank/DDBJ whole genome shotgun (WGS) entry which is preliminary data.</text>
</comment>
<evidence type="ECO:0000256" key="1">
    <source>
        <dbReference type="SAM" id="MobiDB-lite"/>
    </source>
</evidence>
<name>A0A8J7Y4V1_9EURY</name>
<gene>
    <name evidence="3" type="ORF">KTS45_07525</name>
</gene>
<dbReference type="SMART" id="SM00089">
    <property type="entry name" value="PKD"/>
    <property type="match status" value="2"/>
</dbReference>
<evidence type="ECO:0000313" key="3">
    <source>
        <dbReference type="EMBL" id="MBV0924052.1"/>
    </source>
</evidence>
<dbReference type="Pfam" id="PF22352">
    <property type="entry name" value="K319L-like_PKD"/>
    <property type="match status" value="1"/>
</dbReference>
<feature type="region of interest" description="Disordered" evidence="1">
    <location>
        <begin position="297"/>
        <end position="331"/>
    </location>
</feature>
<dbReference type="CDD" id="cd00146">
    <property type="entry name" value="PKD"/>
    <property type="match status" value="1"/>
</dbReference>
<dbReference type="OrthoDB" id="248699at2157"/>
<dbReference type="EMBL" id="JAHQXF010000001">
    <property type="protein sequence ID" value="MBV0924052.1"/>
    <property type="molecule type" value="Genomic_DNA"/>
</dbReference>
<dbReference type="SUPFAM" id="SSF49299">
    <property type="entry name" value="PKD domain"/>
    <property type="match status" value="1"/>
</dbReference>
<dbReference type="InterPro" id="IPR035986">
    <property type="entry name" value="PKD_dom_sf"/>
</dbReference>
<dbReference type="AlphaFoldDB" id="A0A8J7Y4V1"/>
<proteinExistence type="predicted"/>
<reference evidence="3 4" key="1">
    <citation type="submission" date="2021-06" db="EMBL/GenBank/DDBJ databases">
        <title>New haloarchaea isolates fom saline soil.</title>
        <authorList>
            <person name="Duran-Viseras A."/>
            <person name="Sanchez-Porro C.S."/>
            <person name="Ventosa A."/>
        </authorList>
    </citation>
    <scope>NUCLEOTIDE SEQUENCE [LARGE SCALE GENOMIC DNA]</scope>
    <source>
        <strain evidence="3 4">JCM 183640</strain>
    </source>
</reference>
<keyword evidence="4" id="KW-1185">Reference proteome</keyword>
<feature type="domain" description="PKD/Chitinase" evidence="2">
    <location>
        <begin position="123"/>
        <end position="214"/>
    </location>
</feature>
<feature type="compositionally biased region" description="Low complexity" evidence="1">
    <location>
        <begin position="308"/>
        <end position="320"/>
    </location>
</feature>
<dbReference type="Gene3D" id="2.60.40.10">
    <property type="entry name" value="Immunoglobulins"/>
    <property type="match status" value="2"/>
</dbReference>
<dbReference type="InterPro" id="IPR022409">
    <property type="entry name" value="PKD/Chitinase_dom"/>
</dbReference>
<evidence type="ECO:0000259" key="2">
    <source>
        <dbReference type="SMART" id="SM00089"/>
    </source>
</evidence>
<dbReference type="Proteomes" id="UP000766550">
    <property type="component" value="Unassembled WGS sequence"/>
</dbReference>
<feature type="domain" description="PKD/Chitinase" evidence="2">
    <location>
        <begin position="32"/>
        <end position="121"/>
    </location>
</feature>
<dbReference type="InterPro" id="IPR013783">
    <property type="entry name" value="Ig-like_fold"/>
</dbReference>
<evidence type="ECO:0000313" key="4">
    <source>
        <dbReference type="Proteomes" id="UP000766550"/>
    </source>
</evidence>
<accession>A0A8J7Y4V1</accession>